<dbReference type="PANTHER" id="PTHR18976:SF34">
    <property type="entry name" value="LIPID-BINDING PROTEIN"/>
    <property type="match status" value="1"/>
</dbReference>
<reference evidence="1" key="1">
    <citation type="submission" date="2021-01" db="EMBL/GenBank/DDBJ databases">
        <authorList>
            <consortium name="Genoscope - CEA"/>
            <person name="William W."/>
        </authorList>
    </citation>
    <scope>NUCLEOTIDE SEQUENCE</scope>
</reference>
<keyword evidence="2" id="KW-1185">Reference proteome</keyword>
<dbReference type="PANTHER" id="PTHR18976">
    <property type="entry name" value="APOLIPOPROTEIN"/>
    <property type="match status" value="1"/>
</dbReference>
<evidence type="ECO:0000313" key="1">
    <source>
        <dbReference type="EMBL" id="CAD8129125.1"/>
    </source>
</evidence>
<comment type="caution">
    <text evidence="1">The sequence shown here is derived from an EMBL/GenBank/DDBJ whole genome shotgun (WGS) entry which is preliminary data.</text>
</comment>
<evidence type="ECO:0000313" key="2">
    <source>
        <dbReference type="Proteomes" id="UP000692954"/>
    </source>
</evidence>
<dbReference type="EMBL" id="CAJJDN010000208">
    <property type="protein sequence ID" value="CAD8129125.1"/>
    <property type="molecule type" value="Genomic_DNA"/>
</dbReference>
<dbReference type="Proteomes" id="UP000692954">
    <property type="component" value="Unassembled WGS sequence"/>
</dbReference>
<accession>A0A8S1RQF6</accession>
<proteinExistence type="predicted"/>
<dbReference type="InterPro" id="IPR050163">
    <property type="entry name" value="Apolipoprotein_A1/A4/E"/>
</dbReference>
<organism evidence="1 2">
    <name type="scientific">Paramecium sonneborni</name>
    <dbReference type="NCBI Taxonomy" id="65129"/>
    <lineage>
        <taxon>Eukaryota</taxon>
        <taxon>Sar</taxon>
        <taxon>Alveolata</taxon>
        <taxon>Ciliophora</taxon>
        <taxon>Intramacronucleata</taxon>
        <taxon>Oligohymenophorea</taxon>
        <taxon>Peniculida</taxon>
        <taxon>Parameciidae</taxon>
        <taxon>Paramecium</taxon>
    </lineage>
</organism>
<dbReference type="OrthoDB" id="293444at2759"/>
<name>A0A8S1RQF6_9CILI</name>
<protein>
    <submittedName>
        <fullName evidence="1">Uncharacterized protein</fullName>
    </submittedName>
</protein>
<dbReference type="AlphaFoldDB" id="A0A8S1RQF6"/>
<sequence length="979" mass="116023">MEHYFYLLLINTQIQEQSNKYLLFLPYNLDQSEQKTKSFQQQTMNILNELKEDKIRKNQYRIRSSANWLDNIQIIQDKEDTEMSLIFNQYEDSSINSWMKFLLYHESDKILDKINKDVSLVQEKVQSTHFPEIYFQFFLRYQKLVYFESRESLIQIMHCYNVMRTMQKNLNIYFMDLHQLSSQLTKERIQKKQYNTLNTFITSLDSKDTIPQEDTSAYFCDEKIQRNHNLFEVVDGNGHKIIYEIVFKDVAQLLDKVSHISAFTLQFTNKIGEKNSHSDSQQLNRFLAVKDLLQAELDYNNAKCKILQIVYPMLQKTRVSELNNAVSILARLVHQQPKFKYDQNVLIYYSEATKRLNLLCKIFTNTKSLKLILKLFSIKDLNILEQTLKYIRTDRLIDKEFPYKSFYIQILKIIYYRSQNNYQKMEILIFSLFQNFQIYYLSNIYGQQIKDRGLTNKMIQKLELIPNRVIDDKNFDVFSIVMDEYLKIGKECQQIELWRSFAADNYKMIDMLMPLKSLLLLDFYLFNAIKINKKQNHHFVDIIGLKERLALQAQTTQRKANIMQSSTNANDQNSQDKIKQTAIKFNKLLTQQCQSLIFTLHALIQREQMIQLNQKLPFVKPLFTEEPFLNEMQQIQNPFIIHSIQSMMNIINFKDFDNKTSNSDVDNLGDEDWITTTILKLEKNVTPLSANRKQPKFKSSGNPFSNNNKFQEPISGSQQLALQLVQLLIRVQSCNCNVQDLIYLNQGMLGMEELKQNQLRLRRDLENVYQSVQKYKDNITKILSNGNIQNMNLTIMTYLEKLIKRFHLLIIITMISSGHQFRKQVQDNSEIYPQIISTLRNALITGCFRNMCHVERLMDQAPRVYHSIQTKRIISDKMMLLKYGFGSQFVQVHQTNPNNVHMPLQQYQFEDYYTQLSPNMIPSQQISFRTQKINYNIESFLSNVIDLFPQAINGKFIYFISLIKIDLLFNNIGFSYIRI</sequence>
<gene>
    <name evidence="1" type="ORF">PSON_ATCC_30995.1.T2080002</name>
</gene>